<evidence type="ECO:0000313" key="1">
    <source>
        <dbReference type="EMBL" id="GGV04087.1"/>
    </source>
</evidence>
<reference evidence="1" key="1">
    <citation type="journal article" date="2014" name="Int. J. Syst. Evol. Microbiol.">
        <title>Complete genome sequence of Corynebacterium casei LMG S-19264T (=DSM 44701T), isolated from a smear-ripened cheese.</title>
        <authorList>
            <consortium name="US DOE Joint Genome Institute (JGI-PGF)"/>
            <person name="Walter F."/>
            <person name="Albersmeier A."/>
            <person name="Kalinowski J."/>
            <person name="Ruckert C."/>
        </authorList>
    </citation>
    <scope>NUCLEOTIDE SEQUENCE</scope>
    <source>
        <strain evidence="1">JCM 4434</strain>
    </source>
</reference>
<comment type="caution">
    <text evidence="1">The sequence shown here is derived from an EMBL/GenBank/DDBJ whole genome shotgun (WGS) entry which is preliminary data.</text>
</comment>
<organism evidence="1 2">
    <name type="scientific">Kitasatospora aureofaciens</name>
    <name type="common">Streptomyces aureofaciens</name>
    <dbReference type="NCBI Taxonomy" id="1894"/>
    <lineage>
        <taxon>Bacteria</taxon>
        <taxon>Bacillati</taxon>
        <taxon>Actinomycetota</taxon>
        <taxon>Actinomycetes</taxon>
        <taxon>Kitasatosporales</taxon>
        <taxon>Streptomycetaceae</taxon>
        <taxon>Kitasatospora</taxon>
    </lineage>
</organism>
<accession>A0A8H9I1G4</accession>
<evidence type="ECO:0000313" key="2">
    <source>
        <dbReference type="Proteomes" id="UP000610124"/>
    </source>
</evidence>
<dbReference type="Proteomes" id="UP000610124">
    <property type="component" value="Unassembled WGS sequence"/>
</dbReference>
<reference evidence="1" key="2">
    <citation type="submission" date="2020-09" db="EMBL/GenBank/DDBJ databases">
        <authorList>
            <person name="Sun Q."/>
            <person name="Ohkuma M."/>
        </authorList>
    </citation>
    <scope>NUCLEOTIDE SEQUENCE</scope>
    <source>
        <strain evidence="1">JCM 4434</strain>
    </source>
</reference>
<dbReference type="EMBL" id="BMUB01000032">
    <property type="protein sequence ID" value="GGV04087.1"/>
    <property type="molecule type" value="Genomic_DNA"/>
</dbReference>
<dbReference type="AlphaFoldDB" id="A0A8H9I1G4"/>
<name>A0A8H9I1G4_KITAU</name>
<proteinExistence type="predicted"/>
<gene>
    <name evidence="1" type="ORF">GCM10010502_68500</name>
</gene>
<protein>
    <submittedName>
        <fullName evidence="1">Uncharacterized protein</fullName>
    </submittedName>
</protein>
<sequence length="104" mass="11911">MLETDLFIAQYVIYEQRSSREAPTRRQPLARQEWTGRRSGGLALRLTEVDAALDPLRDAIDTSSDFRRPDFLRQDIGPCGSLDSRLQRFGNTAGLPGWQRCTLW</sequence>